<organism evidence="1">
    <name type="scientific">Siphoviridae sp. ctZHD14</name>
    <dbReference type="NCBI Taxonomy" id="2827891"/>
    <lineage>
        <taxon>Viruses</taxon>
        <taxon>Duplodnaviria</taxon>
        <taxon>Heunggongvirae</taxon>
        <taxon>Uroviricota</taxon>
        <taxon>Caudoviricetes</taxon>
    </lineage>
</organism>
<proteinExistence type="predicted"/>
<evidence type="ECO:0000313" key="1">
    <source>
        <dbReference type="EMBL" id="DAF55164.1"/>
    </source>
</evidence>
<sequence length="122" mass="12447">MSEKSISPATLFGGTWDAVKGGLLACAGSDGYAVSGSTGGSKIISVDQMPSHSHRSKSEQVVFNIAGGTVRVGSGTGASFYQDYLETKPQGGGRTISLHTSLFTFGGAQLKNCGGGLSVHLY</sequence>
<dbReference type="EMBL" id="BK032687">
    <property type="protein sequence ID" value="DAF55164.1"/>
    <property type="molecule type" value="Genomic_DNA"/>
</dbReference>
<accession>A0A8S5SVQ6</accession>
<reference evidence="1" key="1">
    <citation type="journal article" date="2021" name="Proc. Natl. Acad. Sci. U.S.A.">
        <title>A Catalog of Tens of Thousands of Viruses from Human Metagenomes Reveals Hidden Associations with Chronic Diseases.</title>
        <authorList>
            <person name="Tisza M.J."/>
            <person name="Buck C.B."/>
        </authorList>
    </citation>
    <scope>NUCLEOTIDE SEQUENCE</scope>
    <source>
        <strain evidence="1">CtZHD14</strain>
    </source>
</reference>
<name>A0A8S5SVQ6_9CAUD</name>
<protein>
    <submittedName>
        <fullName evidence="1">Baseplate protein</fullName>
    </submittedName>
</protein>